<comment type="caution">
    <text evidence="2">The sequence shown here is derived from an EMBL/GenBank/DDBJ whole genome shotgun (WGS) entry which is preliminary data.</text>
</comment>
<dbReference type="PROSITE" id="PS51184">
    <property type="entry name" value="JMJC"/>
    <property type="match status" value="1"/>
</dbReference>
<accession>A0AAD4C5Z3</accession>
<evidence type="ECO:0000313" key="3">
    <source>
        <dbReference type="Proteomes" id="UP001194468"/>
    </source>
</evidence>
<reference evidence="2" key="2">
    <citation type="journal article" date="2020" name="Nat. Commun.">
        <title>Large-scale genome sequencing of mycorrhizal fungi provides insights into the early evolution of symbiotic traits.</title>
        <authorList>
            <person name="Miyauchi S."/>
            <person name="Kiss E."/>
            <person name="Kuo A."/>
            <person name="Drula E."/>
            <person name="Kohler A."/>
            <person name="Sanchez-Garcia M."/>
            <person name="Morin E."/>
            <person name="Andreopoulos B."/>
            <person name="Barry K.W."/>
            <person name="Bonito G."/>
            <person name="Buee M."/>
            <person name="Carver A."/>
            <person name="Chen C."/>
            <person name="Cichocki N."/>
            <person name="Clum A."/>
            <person name="Culley D."/>
            <person name="Crous P.W."/>
            <person name="Fauchery L."/>
            <person name="Girlanda M."/>
            <person name="Hayes R.D."/>
            <person name="Keri Z."/>
            <person name="LaButti K."/>
            <person name="Lipzen A."/>
            <person name="Lombard V."/>
            <person name="Magnuson J."/>
            <person name="Maillard F."/>
            <person name="Murat C."/>
            <person name="Nolan M."/>
            <person name="Ohm R.A."/>
            <person name="Pangilinan J."/>
            <person name="Pereira M.F."/>
            <person name="Perotto S."/>
            <person name="Peter M."/>
            <person name="Pfister S."/>
            <person name="Riley R."/>
            <person name="Sitrit Y."/>
            <person name="Stielow J.B."/>
            <person name="Szollosi G."/>
            <person name="Zifcakova L."/>
            <person name="Stursova M."/>
            <person name="Spatafora J.W."/>
            <person name="Tedersoo L."/>
            <person name="Vaario L.M."/>
            <person name="Yamada A."/>
            <person name="Yan M."/>
            <person name="Wang P."/>
            <person name="Xu J."/>
            <person name="Bruns T."/>
            <person name="Baldrian P."/>
            <person name="Vilgalys R."/>
            <person name="Dunand C."/>
            <person name="Henrissat B."/>
            <person name="Grigoriev I.V."/>
            <person name="Hibbett D."/>
            <person name="Nagy L.G."/>
            <person name="Martin F.M."/>
        </authorList>
    </citation>
    <scope>NUCLEOTIDE SEQUENCE</scope>
    <source>
        <strain evidence="2">BED1</strain>
    </source>
</reference>
<protein>
    <recommendedName>
        <fullName evidence="1">JmjC domain-containing protein</fullName>
    </recommendedName>
</protein>
<dbReference type="Proteomes" id="UP001194468">
    <property type="component" value="Unassembled WGS sequence"/>
</dbReference>
<evidence type="ECO:0000313" key="2">
    <source>
        <dbReference type="EMBL" id="KAF8449185.1"/>
    </source>
</evidence>
<reference evidence="2" key="1">
    <citation type="submission" date="2019-10" db="EMBL/GenBank/DDBJ databases">
        <authorList>
            <consortium name="DOE Joint Genome Institute"/>
            <person name="Kuo A."/>
            <person name="Miyauchi S."/>
            <person name="Kiss E."/>
            <person name="Drula E."/>
            <person name="Kohler A."/>
            <person name="Sanchez-Garcia M."/>
            <person name="Andreopoulos B."/>
            <person name="Barry K.W."/>
            <person name="Bonito G."/>
            <person name="Buee M."/>
            <person name="Carver A."/>
            <person name="Chen C."/>
            <person name="Cichocki N."/>
            <person name="Clum A."/>
            <person name="Culley D."/>
            <person name="Crous P.W."/>
            <person name="Fauchery L."/>
            <person name="Girlanda M."/>
            <person name="Hayes R."/>
            <person name="Keri Z."/>
            <person name="LaButti K."/>
            <person name="Lipzen A."/>
            <person name="Lombard V."/>
            <person name="Magnuson J."/>
            <person name="Maillard F."/>
            <person name="Morin E."/>
            <person name="Murat C."/>
            <person name="Nolan M."/>
            <person name="Ohm R."/>
            <person name="Pangilinan J."/>
            <person name="Pereira M."/>
            <person name="Perotto S."/>
            <person name="Peter M."/>
            <person name="Riley R."/>
            <person name="Sitrit Y."/>
            <person name="Stielow B."/>
            <person name="Szollosi G."/>
            <person name="Zifcakova L."/>
            <person name="Stursova M."/>
            <person name="Spatafora J.W."/>
            <person name="Tedersoo L."/>
            <person name="Vaario L.-M."/>
            <person name="Yamada A."/>
            <person name="Yan M."/>
            <person name="Wang P."/>
            <person name="Xu J."/>
            <person name="Bruns T."/>
            <person name="Baldrian P."/>
            <person name="Vilgalys R."/>
            <person name="Henrissat B."/>
            <person name="Grigoriev I.V."/>
            <person name="Hibbett D."/>
            <person name="Nagy L.G."/>
            <person name="Martin F.M."/>
        </authorList>
    </citation>
    <scope>NUCLEOTIDE SEQUENCE</scope>
    <source>
        <strain evidence="2">BED1</strain>
    </source>
</reference>
<organism evidence="2 3">
    <name type="scientific">Boletus edulis BED1</name>
    <dbReference type="NCBI Taxonomy" id="1328754"/>
    <lineage>
        <taxon>Eukaryota</taxon>
        <taxon>Fungi</taxon>
        <taxon>Dikarya</taxon>
        <taxon>Basidiomycota</taxon>
        <taxon>Agaricomycotina</taxon>
        <taxon>Agaricomycetes</taxon>
        <taxon>Agaricomycetidae</taxon>
        <taxon>Boletales</taxon>
        <taxon>Boletineae</taxon>
        <taxon>Boletaceae</taxon>
        <taxon>Boletoideae</taxon>
        <taxon>Boletus</taxon>
    </lineage>
</organism>
<proteinExistence type="predicted"/>
<sequence>MRTYHAPEVSQAASANLHFFWVVVEDAPKVIRSGTWSSQGWRLVTHPGYLTLPHHDCCGMGTYVIGNSGAKLWAVMHPKWDVCPSSFKGLLRSLTIASELSPEDEFSDADIATVFLEEGDVMFQPPGALHSVYTPVPFIFSGGYFYSYNTMHLIWEVLAM</sequence>
<dbReference type="EMBL" id="WHUW01000003">
    <property type="protein sequence ID" value="KAF8449185.1"/>
    <property type="molecule type" value="Genomic_DNA"/>
</dbReference>
<feature type="domain" description="JmjC" evidence="1">
    <location>
        <begin position="9"/>
        <end position="160"/>
    </location>
</feature>
<evidence type="ECO:0000259" key="1">
    <source>
        <dbReference type="PROSITE" id="PS51184"/>
    </source>
</evidence>
<gene>
    <name evidence="2" type="ORF">L210DRAFT_3640789</name>
</gene>
<dbReference type="InterPro" id="IPR003347">
    <property type="entry name" value="JmjC_dom"/>
</dbReference>
<dbReference type="SUPFAM" id="SSF51197">
    <property type="entry name" value="Clavaminate synthase-like"/>
    <property type="match status" value="1"/>
</dbReference>
<keyword evidence="3" id="KW-1185">Reference proteome</keyword>
<dbReference type="Gene3D" id="2.60.120.650">
    <property type="entry name" value="Cupin"/>
    <property type="match status" value="1"/>
</dbReference>
<dbReference type="AlphaFoldDB" id="A0AAD4C5Z3"/>
<name>A0AAD4C5Z3_BOLED</name>